<dbReference type="PRINTS" id="PR01436">
    <property type="entry name" value="NADHDHGNASE2"/>
</dbReference>
<evidence type="ECO:0000256" key="5">
    <source>
        <dbReference type="ARBA" id="ARBA00022448"/>
    </source>
</evidence>
<evidence type="ECO:0000256" key="4">
    <source>
        <dbReference type="ARBA" id="ARBA00021008"/>
    </source>
</evidence>
<keyword evidence="6 17" id="KW-0679">Respiratory chain</keyword>
<dbReference type="InterPro" id="IPR003917">
    <property type="entry name" value="NADH_UbQ_OxRdtase_chain2"/>
</dbReference>
<feature type="transmembrane region" description="Helical" evidence="17">
    <location>
        <begin position="92"/>
        <end position="115"/>
    </location>
</feature>
<feature type="transmembrane region" description="Helical" evidence="17">
    <location>
        <begin position="177"/>
        <end position="194"/>
    </location>
</feature>
<geneLocation type="mitochondrion" evidence="20"/>
<keyword evidence="11 17" id="KW-1133">Transmembrane helix</keyword>
<evidence type="ECO:0000256" key="8">
    <source>
        <dbReference type="ARBA" id="ARBA00022792"/>
    </source>
</evidence>
<comment type="similarity">
    <text evidence="2 17">Belongs to the complex I subunit 2 family.</text>
</comment>
<dbReference type="EC" id="7.1.1.2" evidence="3 17"/>
<evidence type="ECO:0000256" key="3">
    <source>
        <dbReference type="ARBA" id="ARBA00012944"/>
    </source>
</evidence>
<evidence type="ECO:0000256" key="15">
    <source>
        <dbReference type="ARBA" id="ARBA00023136"/>
    </source>
</evidence>
<gene>
    <name evidence="20" type="primary">ND2</name>
</gene>
<evidence type="ECO:0000256" key="13">
    <source>
        <dbReference type="ARBA" id="ARBA00023075"/>
    </source>
</evidence>
<keyword evidence="10 17" id="KW-0249">Electron transport</keyword>
<evidence type="ECO:0000313" key="20">
    <source>
        <dbReference type="EMBL" id="ANA07496.1"/>
    </source>
</evidence>
<dbReference type="InterPro" id="IPR001750">
    <property type="entry name" value="ND/Mrp_TM"/>
</dbReference>
<feature type="transmembrane region" description="Helical" evidence="17">
    <location>
        <begin position="234"/>
        <end position="255"/>
    </location>
</feature>
<protein>
    <recommendedName>
        <fullName evidence="4 17">NADH-ubiquinone oxidoreductase chain 2</fullName>
        <ecNumber evidence="3 17">7.1.1.2</ecNumber>
    </recommendedName>
</protein>
<dbReference type="RefSeq" id="YP_009251191.1">
    <property type="nucleotide sequence ID" value="NC_030054.1"/>
</dbReference>
<feature type="transmembrane region" description="Helical" evidence="17">
    <location>
        <begin position="275"/>
        <end position="294"/>
    </location>
</feature>
<sequence>MNPYALSIIISSLAIGTITTLASFHWLLAWIGLEINTLAIIPLMTKFPHPRSIEAATKYFLTQAAASALILFACTLNAWLTGEWTINNLINPFSTTLVSIAILTKLGVAPFHFWLPEVLQGLTLQTGLILSTWQKLAPMALFLQLSQSLNLNLMMLLGLISALIGGWGGINQTQVRKILAFSSIAHLGWMVAILKLSPELYLINFTLYIIMTSTLFFVLLSMSSTNMMQLTTSWPKIPILTALSLLSLLSLSGLPPLTGFLPKWLIAQELIKQNLMLFAFLLLMSTLLSLFFYLRLTYIISLTLAPNPSFSSSLWLLKKKNNLSTPLLLTLCLLPSSPSLFLFI</sequence>
<dbReference type="PANTHER" id="PTHR46552:SF1">
    <property type="entry name" value="NADH-UBIQUINONE OXIDOREDUCTASE CHAIN 2"/>
    <property type="match status" value="1"/>
</dbReference>
<dbReference type="AlphaFoldDB" id="A0A342KAI6"/>
<comment type="catalytic activity">
    <reaction evidence="16 17">
        <text>a ubiquinone + NADH + 5 H(+)(in) = a ubiquinol + NAD(+) + 4 H(+)(out)</text>
        <dbReference type="Rhea" id="RHEA:29091"/>
        <dbReference type="Rhea" id="RHEA-COMP:9565"/>
        <dbReference type="Rhea" id="RHEA-COMP:9566"/>
        <dbReference type="ChEBI" id="CHEBI:15378"/>
        <dbReference type="ChEBI" id="CHEBI:16389"/>
        <dbReference type="ChEBI" id="CHEBI:17976"/>
        <dbReference type="ChEBI" id="CHEBI:57540"/>
        <dbReference type="ChEBI" id="CHEBI:57945"/>
        <dbReference type="EC" id="7.1.1.2"/>
    </reaction>
</comment>
<feature type="transmembrane region" description="Helical" evidence="17">
    <location>
        <begin position="59"/>
        <end position="80"/>
    </location>
</feature>
<evidence type="ECO:0000256" key="6">
    <source>
        <dbReference type="ARBA" id="ARBA00022660"/>
    </source>
</evidence>
<evidence type="ECO:0000256" key="9">
    <source>
        <dbReference type="ARBA" id="ARBA00022967"/>
    </source>
</evidence>
<evidence type="ECO:0000256" key="14">
    <source>
        <dbReference type="ARBA" id="ARBA00023128"/>
    </source>
</evidence>
<keyword evidence="5" id="KW-0813">Transport</keyword>
<keyword evidence="15 17" id="KW-0472">Membrane</keyword>
<proteinExistence type="inferred from homology"/>
<evidence type="ECO:0000256" key="12">
    <source>
        <dbReference type="ARBA" id="ARBA00023027"/>
    </source>
</evidence>
<dbReference type="GO" id="GO:0005743">
    <property type="term" value="C:mitochondrial inner membrane"/>
    <property type="evidence" value="ECO:0007669"/>
    <property type="project" value="UniProtKB-SubCell"/>
</dbReference>
<evidence type="ECO:0000259" key="18">
    <source>
        <dbReference type="Pfam" id="PF00361"/>
    </source>
</evidence>
<comment type="function">
    <text evidence="17">Core subunit of the mitochondrial membrane respiratory chain NADH dehydrogenase (Complex I) which catalyzes electron transfer from NADH through the respiratory chain, using ubiquinone as an electron acceptor. Essential for the catalytic activity and assembly of complex I.</text>
</comment>
<keyword evidence="9 17" id="KW-1278">Translocase</keyword>
<evidence type="ECO:0000256" key="16">
    <source>
        <dbReference type="ARBA" id="ARBA00049551"/>
    </source>
</evidence>
<keyword evidence="12 17" id="KW-0520">NAD</keyword>
<dbReference type="EMBL" id="KU958559">
    <property type="protein sequence ID" value="ANA07496.1"/>
    <property type="molecule type" value="Genomic_DNA"/>
</dbReference>
<dbReference type="GO" id="GO:0006120">
    <property type="term" value="P:mitochondrial electron transport, NADH to ubiquinone"/>
    <property type="evidence" value="ECO:0007669"/>
    <property type="project" value="InterPro"/>
</dbReference>
<dbReference type="InterPro" id="IPR050175">
    <property type="entry name" value="Complex_I_Subunit_2"/>
</dbReference>
<keyword evidence="8 17" id="KW-0999">Mitochondrion inner membrane</keyword>
<organism evidence="20">
    <name type="scientific">Anomaloglossus baeobatrachus</name>
    <name type="common">Rocket frog</name>
    <name type="synonym">Colostethus baeobatrachus</name>
    <dbReference type="NCBI Taxonomy" id="238106"/>
    <lineage>
        <taxon>Eukaryota</taxon>
        <taxon>Metazoa</taxon>
        <taxon>Chordata</taxon>
        <taxon>Craniata</taxon>
        <taxon>Vertebrata</taxon>
        <taxon>Euteleostomi</taxon>
        <taxon>Amphibia</taxon>
        <taxon>Batrachia</taxon>
        <taxon>Anura</taxon>
        <taxon>Neobatrachia</taxon>
        <taxon>Hyloidea</taxon>
        <taxon>Aromobatidae</taxon>
        <taxon>Anomaloglossinae</taxon>
        <taxon>Anomaloglossus</taxon>
    </lineage>
</organism>
<evidence type="ECO:0000256" key="10">
    <source>
        <dbReference type="ARBA" id="ARBA00022982"/>
    </source>
</evidence>
<feature type="transmembrane region" description="Helical" evidence="17">
    <location>
        <begin position="200"/>
        <end position="222"/>
    </location>
</feature>
<reference evidence="20" key="1">
    <citation type="journal article" date="2016" name="Mitochondrial DNA Part B Resour">
        <title>The complete mitochondrial genome of Anomaloglossus baeobatrachus (Amphibia: Anura: Aromobatidae).</title>
        <authorList>
            <person name="Vacher J.-P."/>
            <person name="Fouquet A."/>
            <person name="Holota H."/>
            <person name="Thebaud C."/>
        </authorList>
    </citation>
    <scope>NUCLEOTIDE SEQUENCE</scope>
    <source>
        <tissue evidence="20">Liver</tissue>
    </source>
</reference>
<name>A0A342KAI6_ANOBA</name>
<dbReference type="GeneID" id="27439132"/>
<dbReference type="InterPro" id="IPR010933">
    <property type="entry name" value="NADH_DH_su2_C"/>
</dbReference>
<feature type="domain" description="NADH:quinone oxidoreductase/Mrp antiporter transmembrane" evidence="18">
    <location>
        <begin position="25"/>
        <end position="288"/>
    </location>
</feature>
<dbReference type="Pfam" id="PF00361">
    <property type="entry name" value="Proton_antipo_M"/>
    <property type="match status" value="1"/>
</dbReference>
<feature type="transmembrane region" description="Helical" evidence="17">
    <location>
        <begin position="151"/>
        <end position="170"/>
    </location>
</feature>
<evidence type="ECO:0000256" key="7">
    <source>
        <dbReference type="ARBA" id="ARBA00022692"/>
    </source>
</evidence>
<feature type="domain" description="NADH dehydrogenase subunit 2 C-terminal" evidence="19">
    <location>
        <begin position="290"/>
        <end position="340"/>
    </location>
</feature>
<dbReference type="GO" id="GO:0008137">
    <property type="term" value="F:NADH dehydrogenase (ubiquinone) activity"/>
    <property type="evidence" value="ECO:0007669"/>
    <property type="project" value="UniProtKB-EC"/>
</dbReference>
<evidence type="ECO:0000256" key="11">
    <source>
        <dbReference type="ARBA" id="ARBA00022989"/>
    </source>
</evidence>
<dbReference type="CTD" id="4536"/>
<dbReference type="PANTHER" id="PTHR46552">
    <property type="entry name" value="NADH-UBIQUINONE OXIDOREDUCTASE CHAIN 2"/>
    <property type="match status" value="1"/>
</dbReference>
<evidence type="ECO:0000256" key="1">
    <source>
        <dbReference type="ARBA" id="ARBA00004448"/>
    </source>
</evidence>
<comment type="subcellular location">
    <subcellularLocation>
        <location evidence="1 17">Mitochondrion inner membrane</location>
        <topology evidence="1 17">Multi-pass membrane protein</topology>
    </subcellularLocation>
</comment>
<evidence type="ECO:0000256" key="17">
    <source>
        <dbReference type="RuleBase" id="RU003403"/>
    </source>
</evidence>
<evidence type="ECO:0000259" key="19">
    <source>
        <dbReference type="Pfam" id="PF06444"/>
    </source>
</evidence>
<keyword evidence="13 17" id="KW-0830">Ubiquinone</keyword>
<keyword evidence="14 17" id="KW-0496">Mitochondrion</keyword>
<keyword evidence="7 17" id="KW-0812">Transmembrane</keyword>
<evidence type="ECO:0000256" key="2">
    <source>
        <dbReference type="ARBA" id="ARBA00007012"/>
    </source>
</evidence>
<dbReference type="Pfam" id="PF06444">
    <property type="entry name" value="NADH_dehy_S2_C"/>
    <property type="match status" value="1"/>
</dbReference>
<accession>A0A342KAI6</accession>